<dbReference type="Proteomes" id="UP000186341">
    <property type="component" value="Unassembled WGS sequence"/>
</dbReference>
<name>A0A1U7NGQ0_9FIRM</name>
<dbReference type="PANTHER" id="PTHR22777:SF17">
    <property type="entry name" value="UPF0053 PROTEIN SLL0260"/>
    <property type="match status" value="1"/>
</dbReference>
<comment type="caution">
    <text evidence="8">The sequence shown here is derived from an EMBL/GenBank/DDBJ whole genome shotgun (WGS) entry which is preliminary data.</text>
</comment>
<dbReference type="SUPFAM" id="SSF54631">
    <property type="entry name" value="CBS-domain pair"/>
    <property type="match status" value="1"/>
</dbReference>
<evidence type="ECO:0000256" key="1">
    <source>
        <dbReference type="ARBA" id="ARBA00022737"/>
    </source>
</evidence>
<evidence type="ECO:0000256" key="2">
    <source>
        <dbReference type="ARBA" id="ARBA00023122"/>
    </source>
</evidence>
<dbReference type="AlphaFoldDB" id="A0A1U7NGQ0"/>
<dbReference type="PANTHER" id="PTHR22777">
    <property type="entry name" value="HEMOLYSIN-RELATED"/>
    <property type="match status" value="1"/>
</dbReference>
<dbReference type="GO" id="GO:0050660">
    <property type="term" value="F:flavin adenine dinucleotide binding"/>
    <property type="evidence" value="ECO:0007669"/>
    <property type="project" value="InterPro"/>
</dbReference>
<keyword evidence="2 3" id="KW-0129">CBS domain</keyword>
<dbReference type="SMART" id="SM01091">
    <property type="entry name" value="CorC_HlyC"/>
    <property type="match status" value="1"/>
</dbReference>
<dbReference type="PROSITE" id="PS51371">
    <property type="entry name" value="CBS"/>
    <property type="match status" value="2"/>
</dbReference>
<evidence type="ECO:0000256" key="4">
    <source>
        <dbReference type="SAM" id="Coils"/>
    </source>
</evidence>
<accession>A0A1U7NGQ0</accession>
<dbReference type="Pfam" id="PF00571">
    <property type="entry name" value="CBS"/>
    <property type="match status" value="2"/>
</dbReference>
<feature type="domain" description="CBS" evidence="7">
    <location>
        <begin position="229"/>
        <end position="288"/>
    </location>
</feature>
<dbReference type="InterPro" id="IPR000644">
    <property type="entry name" value="CBS_dom"/>
</dbReference>
<dbReference type="Pfam" id="PF03471">
    <property type="entry name" value="CorC_HlyC"/>
    <property type="match status" value="1"/>
</dbReference>
<evidence type="ECO:0000256" key="6">
    <source>
        <dbReference type="SAM" id="Phobius"/>
    </source>
</evidence>
<dbReference type="InterPro" id="IPR046342">
    <property type="entry name" value="CBS_dom_sf"/>
</dbReference>
<evidence type="ECO:0000259" key="7">
    <source>
        <dbReference type="PROSITE" id="PS51371"/>
    </source>
</evidence>
<dbReference type="GeneID" id="82202597"/>
<dbReference type="InterPro" id="IPR036318">
    <property type="entry name" value="FAD-bd_PCMH-like_sf"/>
</dbReference>
<reference evidence="8 9" key="1">
    <citation type="submission" date="2016-11" db="EMBL/GenBank/DDBJ databases">
        <title>Description of two novel members of the family Erysipelotrichaceae: Ileibacterium lipovorans gen. nov., sp. nov. and Dubosiella newyorkensis, gen. nov., sp. nov.</title>
        <authorList>
            <person name="Cox L.M."/>
            <person name="Sohn J."/>
            <person name="Tyrrell K.L."/>
            <person name="Citron D.M."/>
            <person name="Lawson P.A."/>
            <person name="Patel N.B."/>
            <person name="Iizumi T."/>
            <person name="Perez-Perez G.I."/>
            <person name="Goldstein E.J."/>
            <person name="Blaser M.J."/>
        </authorList>
    </citation>
    <scope>NUCLEOTIDE SEQUENCE [LARGE SCALE GENOMIC DNA]</scope>
    <source>
        <strain evidence="8 9">NYU-BL-A3</strain>
    </source>
</reference>
<evidence type="ECO:0000256" key="3">
    <source>
        <dbReference type="PROSITE-ProRule" id="PRU00703"/>
    </source>
</evidence>
<protein>
    <recommendedName>
        <fullName evidence="7">CBS domain-containing protein</fullName>
    </recommendedName>
</protein>
<feature type="transmembrane region" description="Helical" evidence="6">
    <location>
        <begin position="41"/>
        <end position="59"/>
    </location>
</feature>
<feature type="domain" description="CBS" evidence="7">
    <location>
        <begin position="168"/>
        <end position="227"/>
    </location>
</feature>
<evidence type="ECO:0000313" key="8">
    <source>
        <dbReference type="EMBL" id="OLU40411.1"/>
    </source>
</evidence>
<dbReference type="SUPFAM" id="SSF56176">
    <property type="entry name" value="FAD-binding/transporter-associated domain-like"/>
    <property type="match status" value="1"/>
</dbReference>
<proteinExistence type="predicted"/>
<keyword evidence="6" id="KW-0472">Membrane</keyword>
<organism evidence="8 9">
    <name type="scientific">Ileibacterium valens</name>
    <dbReference type="NCBI Taxonomy" id="1862668"/>
    <lineage>
        <taxon>Bacteria</taxon>
        <taxon>Bacillati</taxon>
        <taxon>Bacillota</taxon>
        <taxon>Erysipelotrichia</taxon>
        <taxon>Erysipelotrichales</taxon>
        <taxon>Erysipelotrichaceae</taxon>
        <taxon>Ileibacterium</taxon>
    </lineage>
</organism>
<feature type="transmembrane region" description="Helical" evidence="6">
    <location>
        <begin position="71"/>
        <end position="92"/>
    </location>
</feature>
<dbReference type="InterPro" id="IPR005170">
    <property type="entry name" value="Transptr-assoc_dom"/>
</dbReference>
<evidence type="ECO:0000256" key="5">
    <source>
        <dbReference type="SAM" id="MobiDB-lite"/>
    </source>
</evidence>
<keyword evidence="4" id="KW-0175">Coiled coil</keyword>
<dbReference type="Gene3D" id="3.10.580.10">
    <property type="entry name" value="CBS-domain"/>
    <property type="match status" value="1"/>
</dbReference>
<dbReference type="InterPro" id="IPR044751">
    <property type="entry name" value="Ion_transp-like_CBS"/>
</dbReference>
<dbReference type="InterPro" id="IPR016169">
    <property type="entry name" value="FAD-bd_PCMH_sub2"/>
</dbReference>
<keyword evidence="6" id="KW-1133">Transmembrane helix</keyword>
<keyword evidence="1" id="KW-0677">Repeat</keyword>
<dbReference type="EMBL" id="MPJW01000108">
    <property type="protein sequence ID" value="OLU40411.1"/>
    <property type="molecule type" value="Genomic_DNA"/>
</dbReference>
<dbReference type="CDD" id="cd04590">
    <property type="entry name" value="CBS_pair_CorC_HlyC_assoc"/>
    <property type="match status" value="1"/>
</dbReference>
<gene>
    <name evidence="8" type="ORF">BO222_05135</name>
</gene>
<evidence type="ECO:0000313" key="9">
    <source>
        <dbReference type="Proteomes" id="UP000186341"/>
    </source>
</evidence>
<feature type="region of interest" description="Disordered" evidence="5">
    <location>
        <begin position="378"/>
        <end position="402"/>
    </location>
</feature>
<sequence>MDSVSSICIALIFLGLEFLAAAAYTDQSDGMLHLKRRRNLLFWMSLGGFFGIGFFLLFLDSLKLSFMASSLYLFLCVFALLILNSFAVFLIMSKASNSANKKDWLTSCSITFMKISGWLFSWIPLRIEDVKNERQEELSEALKEEENTIDVAENALDLYEKTLDEICTHRSDVISIDVNEDPEQWRKTIMENRHTFYPVYNEGEEDIVGILDTRDYFRLKDGHSKKSILDHTLDQPFFVAENTTADELLHQMKKKKTYFAVVLDEYGGMTGIVTLHDILEELLGEITEAEDAIRPADIVKLPRGMWRISGSADLEEVSSALGEKLELDDFETFSGYILGTLGYIPEDGTQLEAEIGNLLIQITNIKNHRIRQTLVRKKDDGISKDSGEKTSKAARNSDHKKS</sequence>
<dbReference type="RefSeq" id="WP_075818988.1">
    <property type="nucleotide sequence ID" value="NZ_CAJUTZ010000014.1"/>
</dbReference>
<keyword evidence="9" id="KW-1185">Reference proteome</keyword>
<dbReference type="Gene3D" id="3.30.465.10">
    <property type="match status" value="1"/>
</dbReference>
<dbReference type="GO" id="GO:0005886">
    <property type="term" value="C:plasma membrane"/>
    <property type="evidence" value="ECO:0007669"/>
    <property type="project" value="TreeGrafter"/>
</dbReference>
<keyword evidence="6" id="KW-0812">Transmembrane</keyword>
<dbReference type="OrthoDB" id="9798188at2"/>
<feature type="coiled-coil region" evidence="4">
    <location>
        <begin position="127"/>
        <end position="162"/>
    </location>
</feature>